<feature type="domain" description="N-acetyltransferase" evidence="2">
    <location>
        <begin position="155"/>
        <end position="302"/>
    </location>
</feature>
<proteinExistence type="predicted"/>
<organism evidence="3 4">
    <name type="scientific">Halomonas colorata</name>
    <dbReference type="NCBI Taxonomy" id="2742615"/>
    <lineage>
        <taxon>Bacteria</taxon>
        <taxon>Pseudomonadati</taxon>
        <taxon>Pseudomonadota</taxon>
        <taxon>Gammaproteobacteria</taxon>
        <taxon>Oceanospirillales</taxon>
        <taxon>Halomonadaceae</taxon>
        <taxon>Halomonas</taxon>
    </lineage>
</organism>
<accession>A0ABR9FUH0</accession>
<keyword evidence="1" id="KW-0808">Transferase</keyword>
<dbReference type="RefSeq" id="WP_192536792.1">
    <property type="nucleotide sequence ID" value="NZ_RRZB01000003.1"/>
</dbReference>
<dbReference type="PROSITE" id="PS51186">
    <property type="entry name" value="GNAT"/>
    <property type="match status" value="1"/>
</dbReference>
<dbReference type="Proteomes" id="UP001645038">
    <property type="component" value="Unassembled WGS sequence"/>
</dbReference>
<evidence type="ECO:0000313" key="4">
    <source>
        <dbReference type="Proteomes" id="UP001645038"/>
    </source>
</evidence>
<dbReference type="CDD" id="cd04301">
    <property type="entry name" value="NAT_SF"/>
    <property type="match status" value="1"/>
</dbReference>
<protein>
    <submittedName>
        <fullName evidence="3">GNAT family N-acetyltransferase</fullName>
    </submittedName>
</protein>
<dbReference type="InterPro" id="IPR050769">
    <property type="entry name" value="NAT_camello-type"/>
</dbReference>
<evidence type="ECO:0000259" key="2">
    <source>
        <dbReference type="PROSITE" id="PS51186"/>
    </source>
</evidence>
<dbReference type="PANTHER" id="PTHR13947:SF37">
    <property type="entry name" value="LD18367P"/>
    <property type="match status" value="1"/>
</dbReference>
<dbReference type="Pfam" id="PF00583">
    <property type="entry name" value="Acetyltransf_1"/>
    <property type="match status" value="1"/>
</dbReference>
<evidence type="ECO:0000256" key="1">
    <source>
        <dbReference type="ARBA" id="ARBA00022679"/>
    </source>
</evidence>
<dbReference type="EMBL" id="RRZB01000003">
    <property type="protein sequence ID" value="MBE0462286.1"/>
    <property type="molecule type" value="Genomic_DNA"/>
</dbReference>
<dbReference type="Gene3D" id="3.40.630.30">
    <property type="match status" value="1"/>
</dbReference>
<evidence type="ECO:0000313" key="3">
    <source>
        <dbReference type="EMBL" id="MBE0462286.1"/>
    </source>
</evidence>
<dbReference type="PANTHER" id="PTHR13947">
    <property type="entry name" value="GNAT FAMILY N-ACETYLTRANSFERASE"/>
    <property type="match status" value="1"/>
</dbReference>
<comment type="caution">
    <text evidence="3">The sequence shown here is derived from an EMBL/GenBank/DDBJ whole genome shotgun (WGS) entry which is preliminary data.</text>
</comment>
<name>A0ABR9FUH0_9GAMM</name>
<sequence length="305" mass="33484">MITPTASSTSMAVCPSTHRREALLHLAAVHEPALQPMLQTALQSAKQADAWEGLWVSQQHGRIDGAIWVQLLGNTTAQLWLPRQQGHVAQALLRAAYRWVTEQGITFCHTVLPPSHYAWEATLLAHSMTRLAELHYLSGSITSPLASSANKPAAIQLQAFTELDESAQKALIDDVSQESLDCPDLREALSSEALLAGFYQKAPQAPHHWYSVHVAGQSVGVLLLSPLKDRCWELLLMGVVPEWRGKGIGREVLQAAFRLAAQQGATEMMLTVDGLNTPALRLYQRAGLAHYAEQRLLAWKAPFSP</sequence>
<keyword evidence="4" id="KW-1185">Reference proteome</keyword>
<dbReference type="SUPFAM" id="SSF55729">
    <property type="entry name" value="Acyl-CoA N-acyltransferases (Nat)"/>
    <property type="match status" value="1"/>
</dbReference>
<gene>
    <name evidence="3" type="ORF">EI547_02280</name>
</gene>
<dbReference type="InterPro" id="IPR016181">
    <property type="entry name" value="Acyl_CoA_acyltransferase"/>
</dbReference>
<reference evidence="3 4" key="1">
    <citation type="submission" date="2020-07" db="EMBL/GenBank/DDBJ databases">
        <title>Halophilic bacteria isolated from french cheeses.</title>
        <authorList>
            <person name="Kothe C.I."/>
            <person name="Farah-Kraiem B."/>
            <person name="Renault P."/>
            <person name="Dridi B."/>
        </authorList>
    </citation>
    <scope>NUCLEOTIDE SEQUENCE [LARGE SCALE GENOMIC DNA]</scope>
    <source>
        <strain evidence="3 4">FME20</strain>
    </source>
</reference>
<dbReference type="InterPro" id="IPR000182">
    <property type="entry name" value="GNAT_dom"/>
</dbReference>